<evidence type="ECO:0000259" key="1">
    <source>
        <dbReference type="Pfam" id="PF20670"/>
    </source>
</evidence>
<dbReference type="eggNOG" id="ENOG5033ZG6">
    <property type="taxonomic scope" value="Bacteria"/>
</dbReference>
<evidence type="ECO:0000313" key="3">
    <source>
        <dbReference type="Proteomes" id="UP000001026"/>
    </source>
</evidence>
<dbReference type="STRING" id="59919.PMM0109"/>
<dbReference type="InterPro" id="IPR049213">
    <property type="entry name" value="DUF6816"/>
</dbReference>
<reference evidence="2 3" key="1">
    <citation type="journal article" date="2003" name="Nature">
        <title>Genome divergence in two Prochlorococcus ecotypes reflects oceanic niche differentiation.</title>
        <authorList>
            <person name="Rocap G."/>
            <person name="Larimer F.W."/>
            <person name="Lamerdin J.E."/>
            <person name="Malfatti S."/>
            <person name="Chain P."/>
            <person name="Ahlgren N.A."/>
            <person name="Arellano A."/>
            <person name="Coleman M."/>
            <person name="Hauser L."/>
            <person name="Hess W.R."/>
            <person name="Johnson Z.I."/>
            <person name="Land M.L."/>
            <person name="Lindell D."/>
            <person name="Post A.F."/>
            <person name="Regala W."/>
            <person name="Shah M."/>
            <person name="Shaw S.L."/>
            <person name="Steglich C."/>
            <person name="Sullivan M.B."/>
            <person name="Ting C.S."/>
            <person name="Tolonen A."/>
            <person name="Webb E.A."/>
            <person name="Zinser E.R."/>
            <person name="Chisholm S.W."/>
        </authorList>
    </citation>
    <scope>NUCLEOTIDE SEQUENCE [LARGE SCALE GENOMIC DNA]</scope>
    <source>
        <strain evidence="3">CCMP1986 / NIES-2087 / MED4</strain>
    </source>
</reference>
<dbReference type="Pfam" id="PF20670">
    <property type="entry name" value="DUF6816"/>
    <property type="match status" value="1"/>
</dbReference>
<accession>Q7V3G6</accession>
<dbReference type="AlphaFoldDB" id="Q7V3G6"/>
<dbReference type="Proteomes" id="UP000001026">
    <property type="component" value="Chromosome"/>
</dbReference>
<sequence length="236" mass="27233">MIKNFLGLIIFLIIQVISLDNAFAFNDHNVREFLDERENLWPELYLPNFKFSNTSRDLIYPNWFEGNWLVTSQDLEDESQAPVIYKVNFFKNNLNQVIGNRSKNSESIGKAIFGDTLIKVVNDPKSINKQITYLKDDLYIDSRITGRNQIKDDDMFFADELVIQTLHKPGASRVNQVETISKFQKCNRHNSNSENTLKPNICGFQYIATYGSKVGDPSVHAIKTSKFKLSFEFIES</sequence>
<evidence type="ECO:0000313" key="2">
    <source>
        <dbReference type="EMBL" id="CAE18568.1"/>
    </source>
</evidence>
<dbReference type="KEGG" id="pmm:PMM0109"/>
<dbReference type="EMBL" id="BX548174">
    <property type="protein sequence ID" value="CAE18568.1"/>
    <property type="molecule type" value="Genomic_DNA"/>
</dbReference>
<protein>
    <submittedName>
        <fullName evidence="2">Possible POLO box duplicated region</fullName>
    </submittedName>
</protein>
<gene>
    <name evidence="2" type="ordered locus">PMM0109</name>
</gene>
<organism evidence="2 3">
    <name type="scientific">Prochlorococcus marinus subsp. pastoris (strain CCMP1986 / NIES-2087 / MED4)</name>
    <dbReference type="NCBI Taxonomy" id="59919"/>
    <lineage>
        <taxon>Bacteria</taxon>
        <taxon>Bacillati</taxon>
        <taxon>Cyanobacteriota</taxon>
        <taxon>Cyanophyceae</taxon>
        <taxon>Synechococcales</taxon>
        <taxon>Prochlorococcaceae</taxon>
        <taxon>Prochlorococcus</taxon>
    </lineage>
</organism>
<dbReference type="HOGENOM" id="CLU_075508_0_0_3"/>
<dbReference type="OrthoDB" id="481107at2"/>
<name>Q7V3G6_PROMP</name>
<dbReference type="RefSeq" id="WP_011131748.1">
    <property type="nucleotide sequence ID" value="NC_005072.1"/>
</dbReference>
<proteinExistence type="predicted"/>
<feature type="domain" description="DUF6816" evidence="1">
    <location>
        <begin position="76"/>
        <end position="210"/>
    </location>
</feature>